<keyword evidence="3" id="KW-1185">Reference proteome</keyword>
<feature type="transmembrane region" description="Helical" evidence="1">
    <location>
        <begin position="136"/>
        <end position="153"/>
    </location>
</feature>
<gene>
    <name evidence="2" type="ORF">DFR42_105311</name>
</gene>
<organism evidence="2 3">
    <name type="scientific">Undibacterium pigrum</name>
    <dbReference type="NCBI Taxonomy" id="401470"/>
    <lineage>
        <taxon>Bacteria</taxon>
        <taxon>Pseudomonadati</taxon>
        <taxon>Pseudomonadota</taxon>
        <taxon>Betaproteobacteria</taxon>
        <taxon>Burkholderiales</taxon>
        <taxon>Oxalobacteraceae</taxon>
        <taxon>Undibacterium</taxon>
    </lineage>
</organism>
<dbReference type="AlphaFoldDB" id="A0A318J5G3"/>
<dbReference type="OrthoDB" id="8757095at2"/>
<evidence type="ECO:0000256" key="1">
    <source>
        <dbReference type="SAM" id="Phobius"/>
    </source>
</evidence>
<dbReference type="RefSeq" id="WP_110256185.1">
    <property type="nucleotide sequence ID" value="NZ_QJKB01000005.1"/>
</dbReference>
<proteinExistence type="predicted"/>
<keyword evidence="1" id="KW-0472">Membrane</keyword>
<dbReference type="Pfam" id="PF11193">
    <property type="entry name" value="DUF2812"/>
    <property type="match status" value="1"/>
</dbReference>
<keyword evidence="1" id="KW-1133">Transmembrane helix</keyword>
<dbReference type="EMBL" id="QJKB01000005">
    <property type="protein sequence ID" value="PXX42653.1"/>
    <property type="molecule type" value="Genomic_DNA"/>
</dbReference>
<dbReference type="Proteomes" id="UP000247792">
    <property type="component" value="Unassembled WGS sequence"/>
</dbReference>
<name>A0A318J5G3_9BURK</name>
<protein>
    <submittedName>
        <fullName evidence="2">Uncharacterized protein DUF2812</fullName>
    </submittedName>
</protein>
<evidence type="ECO:0000313" key="3">
    <source>
        <dbReference type="Proteomes" id="UP000247792"/>
    </source>
</evidence>
<sequence length="197" mass="22819">MSADPDTKTSEILIKKFKCFHSWEDEQEQLWLQQMASQGLHLKTRNVLGIYTFAQGAPAQIAYRLDYVPNAKWNVANVIEPDDSYQQLLIDAGWEHVLKSNGWQYWRMPVTDTLHAGKAEIYSDDASKQMKYKRRMPGLLFWFCILIVHLSLPQSSLHTLGGGKLAYMIVYGIAMPITIYLGYSMARIYLRIRQLRE</sequence>
<accession>A0A318J5G3</accession>
<comment type="caution">
    <text evidence="2">The sequence shown here is derived from an EMBL/GenBank/DDBJ whole genome shotgun (WGS) entry which is preliminary data.</text>
</comment>
<evidence type="ECO:0000313" key="2">
    <source>
        <dbReference type="EMBL" id="PXX42653.1"/>
    </source>
</evidence>
<keyword evidence="1" id="KW-0812">Transmembrane</keyword>
<dbReference type="InterPro" id="IPR021359">
    <property type="entry name" value="DUF2812"/>
</dbReference>
<reference evidence="2 3" key="1">
    <citation type="submission" date="2018-05" db="EMBL/GenBank/DDBJ databases">
        <title>Genomic Encyclopedia of Type Strains, Phase IV (KMG-IV): sequencing the most valuable type-strain genomes for metagenomic binning, comparative biology and taxonomic classification.</title>
        <authorList>
            <person name="Goeker M."/>
        </authorList>
    </citation>
    <scope>NUCLEOTIDE SEQUENCE [LARGE SCALE GENOMIC DNA]</scope>
    <source>
        <strain evidence="2 3">DSM 19792</strain>
    </source>
</reference>
<feature type="transmembrane region" description="Helical" evidence="1">
    <location>
        <begin position="165"/>
        <end position="186"/>
    </location>
</feature>